<dbReference type="OrthoDB" id="2631350at2759"/>
<sequence length="101" mass="11914">MERHIDASVYTKFGEASQRIFPQLRELSPSQTLISSGSLPFFEDDPRYEDFGPFLSILAREITHYSAEIDRQPTTVVIFFDVECFQRTPRFTDRWHPQTLR</sequence>
<organism evidence="1 2">
    <name type="scientific">Gymnopus androsaceus JB14</name>
    <dbReference type="NCBI Taxonomy" id="1447944"/>
    <lineage>
        <taxon>Eukaryota</taxon>
        <taxon>Fungi</taxon>
        <taxon>Dikarya</taxon>
        <taxon>Basidiomycota</taxon>
        <taxon>Agaricomycotina</taxon>
        <taxon>Agaricomycetes</taxon>
        <taxon>Agaricomycetidae</taxon>
        <taxon>Agaricales</taxon>
        <taxon>Marasmiineae</taxon>
        <taxon>Omphalotaceae</taxon>
        <taxon>Gymnopus</taxon>
    </lineage>
</organism>
<reference evidence="1" key="1">
    <citation type="journal article" date="2019" name="Environ. Microbiol.">
        <title>Fungal ecological strategies reflected in gene transcription - a case study of two litter decomposers.</title>
        <authorList>
            <person name="Barbi F."/>
            <person name="Kohler A."/>
            <person name="Barry K."/>
            <person name="Baskaran P."/>
            <person name="Daum C."/>
            <person name="Fauchery L."/>
            <person name="Ihrmark K."/>
            <person name="Kuo A."/>
            <person name="LaButti K."/>
            <person name="Lipzen A."/>
            <person name="Morin E."/>
            <person name="Grigoriev I.V."/>
            <person name="Henrissat B."/>
            <person name="Lindahl B."/>
            <person name="Martin F."/>
        </authorList>
    </citation>
    <scope>NUCLEOTIDE SEQUENCE</scope>
    <source>
        <strain evidence="1">JB14</strain>
    </source>
</reference>
<proteinExistence type="predicted"/>
<dbReference type="AlphaFoldDB" id="A0A6A4GXC6"/>
<evidence type="ECO:0000313" key="1">
    <source>
        <dbReference type="EMBL" id="KAE9390106.1"/>
    </source>
</evidence>
<keyword evidence="2" id="KW-1185">Reference proteome</keyword>
<dbReference type="Proteomes" id="UP000799118">
    <property type="component" value="Unassembled WGS sequence"/>
</dbReference>
<accession>A0A6A4GXC6</accession>
<gene>
    <name evidence="1" type="ORF">BT96DRAFT_926124</name>
</gene>
<evidence type="ECO:0000313" key="2">
    <source>
        <dbReference type="Proteomes" id="UP000799118"/>
    </source>
</evidence>
<dbReference type="EMBL" id="ML769670">
    <property type="protein sequence ID" value="KAE9390106.1"/>
    <property type="molecule type" value="Genomic_DNA"/>
</dbReference>
<name>A0A6A4GXC6_9AGAR</name>
<protein>
    <submittedName>
        <fullName evidence="1">Uncharacterized protein</fullName>
    </submittedName>
</protein>